<dbReference type="Proteomes" id="UP000197783">
    <property type="component" value="Unassembled WGS sequence"/>
</dbReference>
<proteinExistence type="predicted"/>
<accession>A0A245ZE28</accession>
<name>A0A245ZE28_9SPHN</name>
<comment type="caution">
    <text evidence="1">The sequence shown here is derived from an EMBL/GenBank/DDBJ whole genome shotgun (WGS) entry which is preliminary data.</text>
</comment>
<keyword evidence="2" id="KW-1185">Reference proteome</keyword>
<evidence type="ECO:0000313" key="1">
    <source>
        <dbReference type="EMBL" id="OWK27973.1"/>
    </source>
</evidence>
<dbReference type="EMBL" id="NBBJ01000007">
    <property type="protein sequence ID" value="OWK27973.1"/>
    <property type="molecule type" value="Genomic_DNA"/>
</dbReference>
<dbReference type="RefSeq" id="WP_140418498.1">
    <property type="nucleotide sequence ID" value="NZ_NBBJ01000007.1"/>
</dbReference>
<dbReference type="AlphaFoldDB" id="A0A245ZE28"/>
<reference evidence="1 2" key="1">
    <citation type="submission" date="2017-03" db="EMBL/GenBank/DDBJ databases">
        <title>Genome sequence of Sphingomonas mucosissima DSM 17494.</title>
        <authorList>
            <person name="Poehlein A."/>
            <person name="Wuebbeler J.H."/>
            <person name="Steinbuechel A."/>
            <person name="Daniel R."/>
        </authorList>
    </citation>
    <scope>NUCLEOTIDE SEQUENCE [LARGE SCALE GENOMIC DNA]</scope>
    <source>
        <strain evidence="1 2">DSM 17494</strain>
    </source>
</reference>
<protein>
    <submittedName>
        <fullName evidence="1">Uncharacterized protein</fullName>
    </submittedName>
</protein>
<organism evidence="1 2">
    <name type="scientific">Sphingomonas mucosissima</name>
    <dbReference type="NCBI Taxonomy" id="370959"/>
    <lineage>
        <taxon>Bacteria</taxon>
        <taxon>Pseudomonadati</taxon>
        <taxon>Pseudomonadota</taxon>
        <taxon>Alphaproteobacteria</taxon>
        <taxon>Sphingomonadales</taxon>
        <taxon>Sphingomonadaceae</taxon>
        <taxon>Sphingomonas</taxon>
    </lineage>
</organism>
<evidence type="ECO:0000313" key="2">
    <source>
        <dbReference type="Proteomes" id="UP000197783"/>
    </source>
</evidence>
<gene>
    <name evidence="1" type="ORF">SPMU_32180</name>
</gene>
<sequence>MKERSRSPTVSGLSANQGIVHLEVLPGALALQLVPPEPAEVQCTRAEGLPRSALEAAPATGRRTPLMVPRLGAPGRTPFLSGHMVLCDHIAPAASVPDCASASALKSDTATTATINPIHLMFVPVRDGGFDVLGMDRRANQGAG</sequence>